<dbReference type="Pfam" id="PF04082">
    <property type="entry name" value="Fungal_trans"/>
    <property type="match status" value="1"/>
</dbReference>
<keyword evidence="3" id="KW-0805">Transcription regulation</keyword>
<sequence length="543" mass="60583">MFENFERLAQDKSSKAWSLMHQCKSISRAMKKAHRDISSVSHNLDSIPSKDTADKLLNGYLRTKESLFRVLHIPSFNEEYESFWAIKDTPGAAIDGVFLLQLKLVMAIGAATLDEKFSLRHLAVQWVNDAAAQLTMPTSKSQLTLKSLKAMVLLCLAREMTGIGPDLIWISIGALIRAAMYMGLHRDPIKLPNMTPFNAEMRRRLWTTILEIAVQSSLDSGGSPLVSLTDFDTQPPGNFDDSQLVPNTPRNECSVAQAPERYTQTSLSIALRETFPARLAIAKFLNDLRSDGAAYQHTLNLDTHLKVAYKQLSKRLSVFSSRLTPFETRIIDFIMRRYFITLHLPFFGQGLQDASYAYSRRVTVEASAKIWQVISGAGDMALLSVCGSGSFRSIPVQACLIIAAELHALLLEDESLGPPTLRPDLLAVLHEAKTWTLQRIEAGETNIKGHLSLCGMVARIDSMVQGLSNDELQQVFAQSVEEAIKNCYTILQGAYQNEQITNVSTWLDDELEFPNMELEFGGMESFFAPSWLLGDVPTALDIW</sequence>
<evidence type="ECO:0000256" key="2">
    <source>
        <dbReference type="ARBA" id="ARBA00022833"/>
    </source>
</evidence>
<organism evidence="8 9">
    <name type="scientific">Neoarthrinium moseri</name>
    <dbReference type="NCBI Taxonomy" id="1658444"/>
    <lineage>
        <taxon>Eukaryota</taxon>
        <taxon>Fungi</taxon>
        <taxon>Dikarya</taxon>
        <taxon>Ascomycota</taxon>
        <taxon>Pezizomycotina</taxon>
        <taxon>Sordariomycetes</taxon>
        <taxon>Xylariomycetidae</taxon>
        <taxon>Amphisphaeriales</taxon>
        <taxon>Apiosporaceae</taxon>
        <taxon>Neoarthrinium</taxon>
    </lineage>
</organism>
<keyword evidence="6" id="KW-0539">Nucleus</keyword>
<keyword evidence="2" id="KW-0862">Zinc</keyword>
<feature type="domain" description="Xylanolytic transcriptional activator regulatory" evidence="7">
    <location>
        <begin position="168"/>
        <end position="242"/>
    </location>
</feature>
<evidence type="ECO:0000256" key="5">
    <source>
        <dbReference type="ARBA" id="ARBA00023163"/>
    </source>
</evidence>
<dbReference type="AlphaFoldDB" id="A0A9P9WD31"/>
<keyword evidence="5" id="KW-0804">Transcription</keyword>
<dbReference type="GO" id="GO:0000978">
    <property type="term" value="F:RNA polymerase II cis-regulatory region sequence-specific DNA binding"/>
    <property type="evidence" value="ECO:0007669"/>
    <property type="project" value="TreeGrafter"/>
</dbReference>
<dbReference type="PANTHER" id="PTHR31944">
    <property type="entry name" value="HEME-RESPONSIVE ZINC FINGER TRANSCRIPTION FACTOR HAP1"/>
    <property type="match status" value="1"/>
</dbReference>
<dbReference type="InterPro" id="IPR007219">
    <property type="entry name" value="XnlR_reg_dom"/>
</dbReference>
<dbReference type="OrthoDB" id="4337792at2759"/>
<dbReference type="GO" id="GO:0005634">
    <property type="term" value="C:nucleus"/>
    <property type="evidence" value="ECO:0007669"/>
    <property type="project" value="TreeGrafter"/>
</dbReference>
<dbReference type="InterPro" id="IPR051430">
    <property type="entry name" value="Fungal_TF_Env_Response"/>
</dbReference>
<proteinExistence type="predicted"/>
<evidence type="ECO:0000256" key="6">
    <source>
        <dbReference type="ARBA" id="ARBA00023242"/>
    </source>
</evidence>
<gene>
    <name evidence="8" type="ORF">JX265_011217</name>
</gene>
<dbReference type="PANTHER" id="PTHR31944:SF131">
    <property type="entry name" value="HEME-RESPONSIVE ZINC FINGER TRANSCRIPTION FACTOR HAP1"/>
    <property type="match status" value="1"/>
</dbReference>
<evidence type="ECO:0000313" key="9">
    <source>
        <dbReference type="Proteomes" id="UP000829685"/>
    </source>
</evidence>
<keyword evidence="9" id="KW-1185">Reference proteome</keyword>
<dbReference type="Proteomes" id="UP000829685">
    <property type="component" value="Unassembled WGS sequence"/>
</dbReference>
<dbReference type="GO" id="GO:0008270">
    <property type="term" value="F:zinc ion binding"/>
    <property type="evidence" value="ECO:0007669"/>
    <property type="project" value="InterPro"/>
</dbReference>
<dbReference type="SMART" id="SM00906">
    <property type="entry name" value="Fungal_trans"/>
    <property type="match status" value="1"/>
</dbReference>
<evidence type="ECO:0000256" key="4">
    <source>
        <dbReference type="ARBA" id="ARBA00023125"/>
    </source>
</evidence>
<accession>A0A9P9WD31</accession>
<evidence type="ECO:0000256" key="3">
    <source>
        <dbReference type="ARBA" id="ARBA00023015"/>
    </source>
</evidence>
<dbReference type="EMBL" id="JAFIMR010000040">
    <property type="protein sequence ID" value="KAI1857482.1"/>
    <property type="molecule type" value="Genomic_DNA"/>
</dbReference>
<reference evidence="8" key="1">
    <citation type="submission" date="2021-03" db="EMBL/GenBank/DDBJ databases">
        <title>Revisited historic fungal species revealed as producer of novel bioactive compounds through whole genome sequencing and comparative genomics.</title>
        <authorList>
            <person name="Vignolle G.A."/>
            <person name="Hochenegger N."/>
            <person name="Mach R.L."/>
            <person name="Mach-Aigner A.R."/>
            <person name="Javad Rahimi M."/>
            <person name="Salim K.A."/>
            <person name="Chan C.M."/>
            <person name="Lim L.B.L."/>
            <person name="Cai F."/>
            <person name="Druzhinina I.S."/>
            <person name="U'Ren J.M."/>
            <person name="Derntl C."/>
        </authorList>
    </citation>
    <scope>NUCLEOTIDE SEQUENCE</scope>
    <source>
        <strain evidence="8">TUCIM 5799</strain>
    </source>
</reference>
<dbReference type="CDD" id="cd12148">
    <property type="entry name" value="fungal_TF_MHR"/>
    <property type="match status" value="1"/>
</dbReference>
<dbReference type="GO" id="GO:0006351">
    <property type="term" value="P:DNA-templated transcription"/>
    <property type="evidence" value="ECO:0007669"/>
    <property type="project" value="InterPro"/>
</dbReference>
<protein>
    <recommendedName>
        <fullName evidence="7">Xylanolytic transcriptional activator regulatory domain-containing protein</fullName>
    </recommendedName>
</protein>
<keyword evidence="1" id="KW-0479">Metal-binding</keyword>
<evidence type="ECO:0000313" key="8">
    <source>
        <dbReference type="EMBL" id="KAI1857482.1"/>
    </source>
</evidence>
<keyword evidence="4" id="KW-0238">DNA-binding</keyword>
<name>A0A9P9WD31_9PEZI</name>
<evidence type="ECO:0000256" key="1">
    <source>
        <dbReference type="ARBA" id="ARBA00022723"/>
    </source>
</evidence>
<dbReference type="GO" id="GO:0001228">
    <property type="term" value="F:DNA-binding transcription activator activity, RNA polymerase II-specific"/>
    <property type="evidence" value="ECO:0007669"/>
    <property type="project" value="TreeGrafter"/>
</dbReference>
<evidence type="ECO:0000259" key="7">
    <source>
        <dbReference type="SMART" id="SM00906"/>
    </source>
</evidence>
<comment type="caution">
    <text evidence="8">The sequence shown here is derived from an EMBL/GenBank/DDBJ whole genome shotgun (WGS) entry which is preliminary data.</text>
</comment>